<evidence type="ECO:0000313" key="3">
    <source>
        <dbReference type="Proteomes" id="UP000648257"/>
    </source>
</evidence>
<keyword evidence="3" id="KW-1185">Reference proteome</keyword>
<organism evidence="2 3">
    <name type="scientific">Undibacterium seohonense</name>
    <dbReference type="NCBI Taxonomy" id="1344950"/>
    <lineage>
        <taxon>Bacteria</taxon>
        <taxon>Pseudomonadati</taxon>
        <taxon>Pseudomonadota</taxon>
        <taxon>Betaproteobacteria</taxon>
        <taxon>Burkholderiales</taxon>
        <taxon>Oxalobacteraceae</taxon>
        <taxon>Undibacterium</taxon>
    </lineage>
</organism>
<feature type="chain" id="PRO_5045991985" evidence="1">
    <location>
        <begin position="22"/>
        <end position="240"/>
    </location>
</feature>
<dbReference type="PANTHER" id="PTHR11102:SF160">
    <property type="entry name" value="ERAD-ASSOCIATED E3 UBIQUITIN-PROTEIN LIGASE COMPONENT HRD3"/>
    <property type="match status" value="1"/>
</dbReference>
<dbReference type="RefSeq" id="WP_186924721.1">
    <property type="nucleotide sequence ID" value="NZ_JACOFW010000047.1"/>
</dbReference>
<keyword evidence="1" id="KW-0732">Signal</keyword>
<dbReference type="InterPro" id="IPR050767">
    <property type="entry name" value="Sel1_AlgK"/>
</dbReference>
<comment type="caution">
    <text evidence="2">The sequence shown here is derived from an EMBL/GenBank/DDBJ whole genome shotgun (WGS) entry which is preliminary data.</text>
</comment>
<gene>
    <name evidence="2" type="ORF">H8K52_20220</name>
</gene>
<sequence length="240" mass="26250">MQFIKYLLIFSSIISLSPATAEEISKEMMFTRLSALATSGNADVKYNLGMFLNNGIGTARDNKAAFQYFSEAADLGHELASYKVGCYLAGQFPGAVPVNEADAHKFKMRAAEAGYDLAQFDVGMHFAKMRDSQNAAIWWERASRQGNMAATAYLSNYFSNSSSPNLVKSYALALLLKATMPEPSKQLLAHMAQLETKLSAEQQLESEVLRASWLTGKTPLSVKAQSGIDAIPALLKSLER</sequence>
<evidence type="ECO:0000256" key="1">
    <source>
        <dbReference type="SAM" id="SignalP"/>
    </source>
</evidence>
<protein>
    <submittedName>
        <fullName evidence="2">Sel1 repeat family protein</fullName>
    </submittedName>
</protein>
<dbReference type="Pfam" id="PF08238">
    <property type="entry name" value="Sel1"/>
    <property type="match status" value="3"/>
</dbReference>
<reference evidence="2 3" key="1">
    <citation type="submission" date="2020-08" db="EMBL/GenBank/DDBJ databases">
        <title>Novel species isolated from subtropical streams in China.</title>
        <authorList>
            <person name="Lu H."/>
        </authorList>
    </citation>
    <scope>NUCLEOTIDE SEQUENCE [LARGE SCALE GENOMIC DNA]</scope>
    <source>
        <strain evidence="2 3">KACC 16656</strain>
    </source>
</reference>
<name>A0ABR6XA18_9BURK</name>
<feature type="signal peptide" evidence="1">
    <location>
        <begin position="1"/>
        <end position="21"/>
    </location>
</feature>
<dbReference type="Gene3D" id="1.25.40.10">
    <property type="entry name" value="Tetratricopeptide repeat domain"/>
    <property type="match status" value="1"/>
</dbReference>
<dbReference type="Proteomes" id="UP000648257">
    <property type="component" value="Unassembled WGS sequence"/>
</dbReference>
<dbReference type="EMBL" id="JACOFW010000047">
    <property type="protein sequence ID" value="MBC3809666.1"/>
    <property type="molecule type" value="Genomic_DNA"/>
</dbReference>
<dbReference type="InterPro" id="IPR006597">
    <property type="entry name" value="Sel1-like"/>
</dbReference>
<dbReference type="SUPFAM" id="SSF81901">
    <property type="entry name" value="HCP-like"/>
    <property type="match status" value="1"/>
</dbReference>
<evidence type="ECO:0000313" key="2">
    <source>
        <dbReference type="EMBL" id="MBC3809666.1"/>
    </source>
</evidence>
<dbReference type="InterPro" id="IPR011990">
    <property type="entry name" value="TPR-like_helical_dom_sf"/>
</dbReference>
<dbReference type="PANTHER" id="PTHR11102">
    <property type="entry name" value="SEL-1-LIKE PROTEIN"/>
    <property type="match status" value="1"/>
</dbReference>
<accession>A0ABR6XA18</accession>
<dbReference type="SMART" id="SM00671">
    <property type="entry name" value="SEL1"/>
    <property type="match status" value="3"/>
</dbReference>
<proteinExistence type="predicted"/>